<evidence type="ECO:0000256" key="5">
    <source>
        <dbReference type="ARBA" id="ARBA00023163"/>
    </source>
</evidence>
<dbReference type="CDD" id="cd00202">
    <property type="entry name" value="ZnF_GATA"/>
    <property type="match status" value="1"/>
</dbReference>
<sequence length="490" mass="54589">MRWPITDGGSLIYSVMYFMGINHPDGSTALQPQAENVEMNGMSENSILADFDDIPLGLEHRFSDSSGLDAFASHLTTTQSTEGASSTARPSSELTFIENRMTGTGPLLANNGFAPAQDRGNGVTEFTKRRNWSQRILEEIQDFLHILTPDGRIVYISPSGEQLTGYTKDELRGNFIVDYVHPDDSGMFIREFNESIASGRSSRFFYRFRKKDDTYAIFESHGHPHLASDATTYDHAGNLGTCRGFFMMARPYPTKNSALLDSFLEHKIENQRLMKRINDLRKEEAEEENELHLNWPKRLSQSEVHSDKSDTTFSGRTVDNRPIKYPKPMSPNGIAMPPPAKVINLPLTRQALEKSNAGLKPDSIRDKMARFDGISHVETIEMMTGLRYHDGERSLGISTGAQSPVLIKGDAGIVIPFDKESKCDKKKSKLPDEYVCTDCGTLDSPEWRKGPSGPKTLCNACGLRWAKKEKKKPTLPDSLQAASVGEPTKG</sequence>
<keyword evidence="4" id="KW-0805">Transcription regulation</keyword>
<feature type="coiled-coil region" evidence="7">
    <location>
        <begin position="263"/>
        <end position="290"/>
    </location>
</feature>
<dbReference type="GO" id="GO:0006355">
    <property type="term" value="P:regulation of DNA-templated transcription"/>
    <property type="evidence" value="ECO:0007669"/>
    <property type="project" value="InterPro"/>
</dbReference>
<dbReference type="GO" id="GO:0043565">
    <property type="term" value="F:sequence-specific DNA binding"/>
    <property type="evidence" value="ECO:0007669"/>
    <property type="project" value="InterPro"/>
</dbReference>
<dbReference type="InterPro" id="IPR000014">
    <property type="entry name" value="PAS"/>
</dbReference>
<gene>
    <name evidence="11" type="ORF">BLGHR1_11146</name>
</gene>
<dbReference type="NCBIfam" id="TIGR00229">
    <property type="entry name" value="sensory_box"/>
    <property type="match status" value="1"/>
</dbReference>
<evidence type="ECO:0000256" key="8">
    <source>
        <dbReference type="SAM" id="MobiDB-lite"/>
    </source>
</evidence>
<dbReference type="InterPro" id="IPR013088">
    <property type="entry name" value="Znf_NHR/GATA"/>
</dbReference>
<dbReference type="AlphaFoldDB" id="A0A383UKT0"/>
<dbReference type="SMART" id="SM00091">
    <property type="entry name" value="PAS"/>
    <property type="match status" value="1"/>
</dbReference>
<dbReference type="PROSITE" id="PS00344">
    <property type="entry name" value="GATA_ZN_FINGER_1"/>
    <property type="match status" value="1"/>
</dbReference>
<dbReference type="CDD" id="cd00130">
    <property type="entry name" value="PAS"/>
    <property type="match status" value="1"/>
</dbReference>
<dbReference type="PANTHER" id="PTHR47172">
    <property type="entry name" value="OS01G0976800 PROTEIN"/>
    <property type="match status" value="1"/>
</dbReference>
<organism evidence="11 12">
    <name type="scientific">Blumeria hordei</name>
    <name type="common">Barley powdery mildew</name>
    <name type="synonym">Blumeria graminis f. sp. hordei</name>
    <dbReference type="NCBI Taxonomy" id="2867405"/>
    <lineage>
        <taxon>Eukaryota</taxon>
        <taxon>Fungi</taxon>
        <taxon>Dikarya</taxon>
        <taxon>Ascomycota</taxon>
        <taxon>Pezizomycotina</taxon>
        <taxon>Leotiomycetes</taxon>
        <taxon>Erysiphales</taxon>
        <taxon>Erysiphaceae</taxon>
        <taxon>Blumeria</taxon>
    </lineage>
</organism>
<dbReference type="SUPFAM" id="SSF57716">
    <property type="entry name" value="Glucocorticoid receptor-like (DNA-binding domain)"/>
    <property type="match status" value="1"/>
</dbReference>
<feature type="domain" description="PAS" evidence="9">
    <location>
        <begin position="129"/>
        <end position="199"/>
    </location>
</feature>
<evidence type="ECO:0000256" key="7">
    <source>
        <dbReference type="SAM" id="Coils"/>
    </source>
</evidence>
<feature type="domain" description="GATA-type" evidence="10">
    <location>
        <begin position="436"/>
        <end position="473"/>
    </location>
</feature>
<evidence type="ECO:0000256" key="4">
    <source>
        <dbReference type="ARBA" id="ARBA00023015"/>
    </source>
</evidence>
<dbReference type="Gene3D" id="3.30.450.20">
    <property type="entry name" value="PAS domain"/>
    <property type="match status" value="1"/>
</dbReference>
<accession>A0A383UKT0</accession>
<keyword evidence="1" id="KW-0479">Metal-binding</keyword>
<evidence type="ECO:0008006" key="13">
    <source>
        <dbReference type="Google" id="ProtNLM"/>
    </source>
</evidence>
<dbReference type="PROSITE" id="PS50114">
    <property type="entry name" value="GATA_ZN_FINGER_2"/>
    <property type="match status" value="1"/>
</dbReference>
<evidence type="ECO:0000313" key="11">
    <source>
        <dbReference type="EMBL" id="SZF00409.1"/>
    </source>
</evidence>
<dbReference type="Proteomes" id="UP000275772">
    <property type="component" value="Unassembled WGS sequence"/>
</dbReference>
<evidence type="ECO:0000256" key="2">
    <source>
        <dbReference type="ARBA" id="ARBA00022771"/>
    </source>
</evidence>
<evidence type="ECO:0000259" key="10">
    <source>
        <dbReference type="PROSITE" id="PS50114"/>
    </source>
</evidence>
<dbReference type="InterPro" id="IPR000679">
    <property type="entry name" value="Znf_GATA"/>
</dbReference>
<evidence type="ECO:0000256" key="3">
    <source>
        <dbReference type="ARBA" id="ARBA00022833"/>
    </source>
</evidence>
<evidence type="ECO:0000256" key="1">
    <source>
        <dbReference type="ARBA" id="ARBA00022723"/>
    </source>
</evidence>
<feature type="region of interest" description="Disordered" evidence="8">
    <location>
        <begin position="470"/>
        <end position="490"/>
    </location>
</feature>
<dbReference type="EMBL" id="UNSH01000010">
    <property type="protein sequence ID" value="SZF00409.1"/>
    <property type="molecule type" value="Genomic_DNA"/>
</dbReference>
<dbReference type="InterPro" id="IPR013655">
    <property type="entry name" value="PAS_fold_3"/>
</dbReference>
<dbReference type="GO" id="GO:0008270">
    <property type="term" value="F:zinc ion binding"/>
    <property type="evidence" value="ECO:0007669"/>
    <property type="project" value="UniProtKB-KW"/>
</dbReference>
<evidence type="ECO:0000313" key="12">
    <source>
        <dbReference type="Proteomes" id="UP000275772"/>
    </source>
</evidence>
<dbReference type="Pfam" id="PF08447">
    <property type="entry name" value="PAS_3"/>
    <property type="match status" value="1"/>
</dbReference>
<keyword evidence="5" id="KW-0804">Transcription</keyword>
<keyword evidence="3" id="KW-0862">Zinc</keyword>
<feature type="region of interest" description="Disordered" evidence="8">
    <location>
        <begin position="300"/>
        <end position="337"/>
    </location>
</feature>
<dbReference type="Pfam" id="PF00320">
    <property type="entry name" value="GATA"/>
    <property type="match status" value="1"/>
</dbReference>
<proteinExistence type="predicted"/>
<dbReference type="SMART" id="SM00401">
    <property type="entry name" value="ZnF_GATA"/>
    <property type="match status" value="1"/>
</dbReference>
<evidence type="ECO:0000256" key="6">
    <source>
        <dbReference type="PROSITE-ProRule" id="PRU00094"/>
    </source>
</evidence>
<keyword evidence="2 6" id="KW-0863">Zinc-finger</keyword>
<dbReference type="PROSITE" id="PS50112">
    <property type="entry name" value="PAS"/>
    <property type="match status" value="1"/>
</dbReference>
<dbReference type="VEuPathDB" id="FungiDB:BLGHR1_11146"/>
<dbReference type="PANTHER" id="PTHR47172:SF24">
    <property type="entry name" value="GATA ZINC FINGER DOMAIN-CONTAINING PROTEIN 14-RELATED"/>
    <property type="match status" value="1"/>
</dbReference>
<evidence type="ECO:0000259" key="9">
    <source>
        <dbReference type="PROSITE" id="PS50112"/>
    </source>
</evidence>
<dbReference type="Gene3D" id="3.30.50.10">
    <property type="entry name" value="Erythroid Transcription Factor GATA-1, subunit A"/>
    <property type="match status" value="1"/>
</dbReference>
<protein>
    <recommendedName>
        <fullName evidence="13">White collar-2</fullName>
    </recommendedName>
</protein>
<name>A0A383UKT0_BLUHO</name>
<reference evidence="11 12" key="1">
    <citation type="submission" date="2017-11" db="EMBL/GenBank/DDBJ databases">
        <authorList>
            <person name="Kracher B."/>
        </authorList>
    </citation>
    <scope>NUCLEOTIDE SEQUENCE [LARGE SCALE GENOMIC DNA]</scope>
    <source>
        <strain evidence="11 12">RACE1</strain>
    </source>
</reference>
<dbReference type="InterPro" id="IPR035965">
    <property type="entry name" value="PAS-like_dom_sf"/>
</dbReference>
<keyword evidence="7" id="KW-0175">Coiled coil</keyword>
<dbReference type="SUPFAM" id="SSF55785">
    <property type="entry name" value="PYP-like sensor domain (PAS domain)"/>
    <property type="match status" value="1"/>
</dbReference>